<feature type="compositionally biased region" description="Basic residues" evidence="1">
    <location>
        <begin position="59"/>
        <end position="77"/>
    </location>
</feature>
<dbReference type="Proteomes" id="UP000199048">
    <property type="component" value="Unassembled WGS sequence"/>
</dbReference>
<dbReference type="AlphaFoldDB" id="A0A1I4Q0G8"/>
<evidence type="ECO:0000256" key="1">
    <source>
        <dbReference type="SAM" id="MobiDB-lite"/>
    </source>
</evidence>
<reference evidence="3" key="1">
    <citation type="submission" date="2016-10" db="EMBL/GenBank/DDBJ databases">
        <authorList>
            <person name="Varghese N."/>
            <person name="Submissions S."/>
        </authorList>
    </citation>
    <scope>NUCLEOTIDE SEQUENCE [LARGE SCALE GENOMIC DNA]</scope>
    <source>
        <strain evidence="3">BL36</strain>
    </source>
</reference>
<evidence type="ECO:0000313" key="2">
    <source>
        <dbReference type="EMBL" id="SFM33115.1"/>
    </source>
</evidence>
<sequence>MRIVRLGAIALLAAGAWLGLGAGFEGGLPAVPQRAAAQGTVTPPAGQPRVTAPGGLRGHGVRRRGFRLFRRHPHHRR</sequence>
<keyword evidence="3" id="KW-1185">Reference proteome</keyword>
<evidence type="ECO:0000313" key="3">
    <source>
        <dbReference type="Proteomes" id="UP000199048"/>
    </source>
</evidence>
<accession>A0A1I4Q0G8</accession>
<name>A0A1I4Q0G8_9HYPH</name>
<organism evidence="2 3">
    <name type="scientific">Methylobacterium pseudosasicola</name>
    <dbReference type="NCBI Taxonomy" id="582667"/>
    <lineage>
        <taxon>Bacteria</taxon>
        <taxon>Pseudomonadati</taxon>
        <taxon>Pseudomonadota</taxon>
        <taxon>Alphaproteobacteria</taxon>
        <taxon>Hyphomicrobiales</taxon>
        <taxon>Methylobacteriaceae</taxon>
        <taxon>Methylobacterium</taxon>
    </lineage>
</organism>
<feature type="region of interest" description="Disordered" evidence="1">
    <location>
        <begin position="35"/>
        <end position="77"/>
    </location>
</feature>
<gene>
    <name evidence="2" type="ORF">SAMN05192568_102749</name>
</gene>
<dbReference type="EMBL" id="FOTK01000027">
    <property type="protein sequence ID" value="SFM33115.1"/>
    <property type="molecule type" value="Genomic_DNA"/>
</dbReference>
<dbReference type="STRING" id="582667.SAMN05192568_102749"/>
<protein>
    <submittedName>
        <fullName evidence="2">Uncharacterized protein</fullName>
    </submittedName>
</protein>
<proteinExistence type="predicted"/>